<keyword evidence="1" id="KW-0472">Membrane</keyword>
<evidence type="ECO:0000313" key="2">
    <source>
        <dbReference type="EMBL" id="PLW59838.1"/>
    </source>
</evidence>
<dbReference type="EMBL" id="PKRZ01000001">
    <property type="protein sequence ID" value="PLW59838.1"/>
    <property type="molecule type" value="Genomic_DNA"/>
</dbReference>
<proteinExistence type="predicted"/>
<keyword evidence="1" id="KW-0812">Transmembrane</keyword>
<feature type="transmembrane region" description="Helical" evidence="1">
    <location>
        <begin position="99"/>
        <end position="118"/>
    </location>
</feature>
<feature type="transmembrane region" description="Helical" evidence="1">
    <location>
        <begin position="12"/>
        <end position="32"/>
    </location>
</feature>
<name>A0A2N5WC73_LACLL</name>
<evidence type="ECO:0000256" key="1">
    <source>
        <dbReference type="SAM" id="Phobius"/>
    </source>
</evidence>
<evidence type="ECO:0000313" key="3">
    <source>
        <dbReference type="Proteomes" id="UP000234865"/>
    </source>
</evidence>
<dbReference type="RefSeq" id="WP_029344471.1">
    <property type="nucleotide sequence ID" value="NZ_CP191279.1"/>
</dbReference>
<sequence length="119" mass="13605">MNKEEIKKYKSLFWSSTIGSLISSAITIISFLMMNLKLGFMFMLLTAILLLTSYLSEFTSLKKEYKDNTISFSVPSLIKKGYSVNPNTTKGKISWLTKFTFPIVLSLACIFALIVFYWN</sequence>
<gene>
    <name evidence="2" type="ORF">CYU10_000742</name>
</gene>
<evidence type="ECO:0008006" key="4">
    <source>
        <dbReference type="Google" id="ProtNLM"/>
    </source>
</evidence>
<feature type="transmembrane region" description="Helical" evidence="1">
    <location>
        <begin position="38"/>
        <end position="56"/>
    </location>
</feature>
<organism evidence="2 3">
    <name type="scientific">Lactococcus lactis subsp. lactis</name>
    <name type="common">Streptococcus lactis</name>
    <dbReference type="NCBI Taxonomy" id="1360"/>
    <lineage>
        <taxon>Bacteria</taxon>
        <taxon>Bacillati</taxon>
        <taxon>Bacillota</taxon>
        <taxon>Bacilli</taxon>
        <taxon>Lactobacillales</taxon>
        <taxon>Streptococcaceae</taxon>
        <taxon>Lactococcus</taxon>
    </lineage>
</organism>
<dbReference type="AlphaFoldDB" id="A0A2N5WC73"/>
<keyword evidence="1" id="KW-1133">Transmembrane helix</keyword>
<protein>
    <recommendedName>
        <fullName evidence="4">DUF3899 domain-containing protein</fullName>
    </recommendedName>
</protein>
<accession>A0A2N5WC73</accession>
<reference evidence="3" key="1">
    <citation type="submission" date="2016-08" db="EMBL/GenBank/DDBJ databases">
        <title>Comparative genomics of Lactococcus lactis strain WFLU12 isolated from the gastrointestinal tract of wild olive flounder (Paralichythys olivaceus).</title>
        <authorList>
            <person name="Nguyen T.L."/>
            <person name="Kim D.-H."/>
        </authorList>
    </citation>
    <scope>NUCLEOTIDE SEQUENCE [LARGE SCALE GENOMIC DNA]</scope>
    <source>
        <strain evidence="3">WFLU12</strain>
    </source>
</reference>
<comment type="caution">
    <text evidence="2">The sequence shown here is derived from an EMBL/GenBank/DDBJ whole genome shotgun (WGS) entry which is preliminary data.</text>
</comment>
<dbReference type="Proteomes" id="UP000234865">
    <property type="component" value="Unassembled WGS sequence"/>
</dbReference>